<evidence type="ECO:0000256" key="1">
    <source>
        <dbReference type="SAM" id="Phobius"/>
    </source>
</evidence>
<feature type="transmembrane region" description="Helical" evidence="1">
    <location>
        <begin position="98"/>
        <end position="117"/>
    </location>
</feature>
<dbReference type="SUPFAM" id="SSF103473">
    <property type="entry name" value="MFS general substrate transporter"/>
    <property type="match status" value="1"/>
</dbReference>
<evidence type="ECO:0008006" key="4">
    <source>
        <dbReference type="Google" id="ProtNLM"/>
    </source>
</evidence>
<dbReference type="EMBL" id="LT906441">
    <property type="protein sequence ID" value="SNV34192.1"/>
    <property type="molecule type" value="Genomic_DNA"/>
</dbReference>
<dbReference type="Proteomes" id="UP000215332">
    <property type="component" value="Chromosome 1"/>
</dbReference>
<accession>A0A239WID1</accession>
<proteinExistence type="predicted"/>
<reference evidence="2 3" key="1">
    <citation type="submission" date="2017-06" db="EMBL/GenBank/DDBJ databases">
        <authorList>
            <consortium name="Pathogen Informatics"/>
        </authorList>
    </citation>
    <scope>NUCLEOTIDE SEQUENCE [LARGE SCALE GENOMIC DNA]</scope>
    <source>
        <strain evidence="2 3">NCTC11865</strain>
    </source>
</reference>
<keyword evidence="1" id="KW-0472">Membrane</keyword>
<dbReference type="InterPro" id="IPR036259">
    <property type="entry name" value="MFS_trans_sf"/>
</dbReference>
<protein>
    <recommendedName>
        <fullName evidence="4">MFS transporter</fullName>
    </recommendedName>
</protein>
<keyword evidence="1" id="KW-0812">Transmembrane</keyword>
<feature type="transmembrane region" description="Helical" evidence="1">
    <location>
        <begin position="27"/>
        <end position="48"/>
    </location>
</feature>
<dbReference type="Gene3D" id="1.20.1250.20">
    <property type="entry name" value="MFS general substrate transporter like domains"/>
    <property type="match status" value="1"/>
</dbReference>
<name>A0A239WID1_9ACTN</name>
<feature type="transmembrane region" description="Helical" evidence="1">
    <location>
        <begin position="68"/>
        <end position="91"/>
    </location>
</feature>
<sequence>MASPRHAAPAPDDEPDLAELNRAWRRYLAWIIAGLVVAVLGLVIFGYLGWWSMCGVVSGTCGHTEPAIYWGSTISAGLLGGLIGLLLQGWLDKRTSTIIAISAGAGIIVLMSIFWLLV</sequence>
<evidence type="ECO:0000313" key="2">
    <source>
        <dbReference type="EMBL" id="SNV34192.1"/>
    </source>
</evidence>
<evidence type="ECO:0000313" key="3">
    <source>
        <dbReference type="Proteomes" id="UP000215332"/>
    </source>
</evidence>
<dbReference type="AlphaFoldDB" id="A0A239WID1"/>
<keyword evidence="1" id="KW-1133">Transmembrane helix</keyword>
<organism evidence="2 3">
    <name type="scientific">Cutibacterium granulosum</name>
    <dbReference type="NCBI Taxonomy" id="33011"/>
    <lineage>
        <taxon>Bacteria</taxon>
        <taxon>Bacillati</taxon>
        <taxon>Actinomycetota</taxon>
        <taxon>Actinomycetes</taxon>
        <taxon>Propionibacteriales</taxon>
        <taxon>Propionibacteriaceae</taxon>
        <taxon>Cutibacterium</taxon>
    </lineage>
</organism>
<dbReference type="KEGG" id="cgrn:4412665_01078"/>
<gene>
    <name evidence="2" type="ORF">SAMEA4412665_01078</name>
</gene>
<dbReference type="RefSeq" id="WP_065860724.1">
    <property type="nucleotide sequence ID" value="NZ_JAWMSE010000035.1"/>
</dbReference>